<dbReference type="InterPro" id="IPR050498">
    <property type="entry name" value="Ycf3"/>
</dbReference>
<dbReference type="EMBL" id="DOGS01000095">
    <property type="protein sequence ID" value="HBQ48141.1"/>
    <property type="molecule type" value="Genomic_DNA"/>
</dbReference>
<proteinExistence type="predicted"/>
<accession>A0A356W3D8</accession>
<sequence>MKPKTADDVARLMERAGQAFRAGNLSRARKDAEDVLKAVPDHPEALYCLGLVRHNQGKTVQAIALLRRALAAHPEFSPCAVTLSKMLLDSGDNEGAIRVLSDARARLPDDPNLSFELGRTRIMLGDPTGGAEDLGRAAELAPEAPPVYGALGIAYQLMGDDESARAAYETALELGSQDPEDYFNLGTVHMNARKFDDAIALFTRAAEMNPNHQRAFANIGLLHGRSTDYAKAIPPLERAVALNPDDGGAVNELIYAYGAEGRAAEAAALTETFLKAHPEAVDLHGQMAFAWMRAGEPERAIAAADRALAAGSFPTPSLAMKSAALNDLGRADEAAKLLDFDLVMTRVQSPPAGYHSLASFNKDLVSYLLNHPSLTYSKVNRSVENGRGTLELFDGTEHGPALELKKMILAMARDFMTAHPQDPDHPFLADPPKGFDVTCWGTVYDREGRQLVHFHPPAWLSGVYYPALPSSMKEAAQGRTNNIEGWIEFGRAFHLIGDRREPAVHLVRPEEGMMVMFPSYFGHQTIPVTSSDEKRVSIAFDLCPTAG</sequence>
<dbReference type="Gene3D" id="2.60.120.620">
    <property type="entry name" value="q2cbj1_9rhob like domain"/>
    <property type="match status" value="1"/>
</dbReference>
<dbReference type="PROSITE" id="PS50293">
    <property type="entry name" value="TPR_REGION"/>
    <property type="match status" value="1"/>
</dbReference>
<dbReference type="InterPro" id="IPR019734">
    <property type="entry name" value="TPR_rpt"/>
</dbReference>
<feature type="repeat" description="TPR" evidence="3">
    <location>
        <begin position="145"/>
        <end position="178"/>
    </location>
</feature>
<keyword evidence="2 3" id="KW-0802">TPR repeat</keyword>
<dbReference type="InterPro" id="IPR011990">
    <property type="entry name" value="TPR-like_helical_dom_sf"/>
</dbReference>
<dbReference type="Pfam" id="PF13432">
    <property type="entry name" value="TPR_16"/>
    <property type="match status" value="4"/>
</dbReference>
<evidence type="ECO:0000256" key="2">
    <source>
        <dbReference type="ARBA" id="ARBA00022803"/>
    </source>
</evidence>
<evidence type="ECO:0000256" key="1">
    <source>
        <dbReference type="ARBA" id="ARBA00022737"/>
    </source>
</evidence>
<dbReference type="Proteomes" id="UP000263957">
    <property type="component" value="Unassembled WGS sequence"/>
</dbReference>
<dbReference type="Pfam" id="PF13181">
    <property type="entry name" value="TPR_8"/>
    <property type="match status" value="1"/>
</dbReference>
<dbReference type="GO" id="GO:0046813">
    <property type="term" value="P:receptor-mediated virion attachment to host cell"/>
    <property type="evidence" value="ECO:0007669"/>
    <property type="project" value="TreeGrafter"/>
</dbReference>
<feature type="repeat" description="TPR" evidence="3">
    <location>
        <begin position="43"/>
        <end position="76"/>
    </location>
</feature>
<feature type="repeat" description="TPR" evidence="3">
    <location>
        <begin position="213"/>
        <end position="246"/>
    </location>
</feature>
<keyword evidence="1" id="KW-0677">Repeat</keyword>
<evidence type="ECO:0000313" key="4">
    <source>
        <dbReference type="EMBL" id="HBQ48141.1"/>
    </source>
</evidence>
<dbReference type="SMART" id="SM00028">
    <property type="entry name" value="TPR"/>
    <property type="match status" value="7"/>
</dbReference>
<protein>
    <submittedName>
        <fullName evidence="4">Uncharacterized protein</fullName>
    </submittedName>
</protein>
<dbReference type="AlphaFoldDB" id="A0A356W3D8"/>
<comment type="caution">
    <text evidence="4">The sequence shown here is derived from an EMBL/GenBank/DDBJ whole genome shotgun (WGS) entry which is preliminary data.</text>
</comment>
<dbReference type="SUPFAM" id="SSF48452">
    <property type="entry name" value="TPR-like"/>
    <property type="match status" value="2"/>
</dbReference>
<dbReference type="Pfam" id="PF13759">
    <property type="entry name" value="2OG-FeII_Oxy_5"/>
    <property type="match status" value="1"/>
</dbReference>
<reference evidence="4 5" key="1">
    <citation type="journal article" date="2018" name="Nat. Biotechnol.">
        <title>A standardized bacterial taxonomy based on genome phylogeny substantially revises the tree of life.</title>
        <authorList>
            <person name="Parks D.H."/>
            <person name="Chuvochina M."/>
            <person name="Waite D.W."/>
            <person name="Rinke C."/>
            <person name="Skarshewski A."/>
            <person name="Chaumeil P.A."/>
            <person name="Hugenholtz P."/>
        </authorList>
    </citation>
    <scope>NUCLEOTIDE SEQUENCE [LARGE SCALE GENOMIC DNA]</scope>
    <source>
        <strain evidence="4">UBA10378</strain>
    </source>
</reference>
<name>A0A356W3D8_9PROT</name>
<evidence type="ECO:0000313" key="5">
    <source>
        <dbReference type="Proteomes" id="UP000263957"/>
    </source>
</evidence>
<dbReference type="PANTHER" id="PTHR44858">
    <property type="entry name" value="TETRATRICOPEPTIDE REPEAT PROTEIN 6"/>
    <property type="match status" value="1"/>
</dbReference>
<organism evidence="4 5">
    <name type="scientific">Hyphomonas atlantica</name>
    <dbReference type="NCBI Taxonomy" id="1280948"/>
    <lineage>
        <taxon>Bacteria</taxon>
        <taxon>Pseudomonadati</taxon>
        <taxon>Pseudomonadota</taxon>
        <taxon>Alphaproteobacteria</taxon>
        <taxon>Hyphomonadales</taxon>
        <taxon>Hyphomonadaceae</taxon>
        <taxon>Hyphomonas</taxon>
    </lineage>
</organism>
<dbReference type="PROSITE" id="PS50005">
    <property type="entry name" value="TPR"/>
    <property type="match status" value="4"/>
</dbReference>
<gene>
    <name evidence="4" type="ORF">DD728_04505</name>
</gene>
<dbReference type="PANTHER" id="PTHR44858:SF1">
    <property type="entry name" value="UDP-N-ACETYLGLUCOSAMINE--PEPTIDE N-ACETYLGLUCOSAMINYLTRANSFERASE SPINDLY-RELATED"/>
    <property type="match status" value="1"/>
</dbReference>
<dbReference type="GO" id="GO:0009279">
    <property type="term" value="C:cell outer membrane"/>
    <property type="evidence" value="ECO:0007669"/>
    <property type="project" value="TreeGrafter"/>
</dbReference>
<feature type="repeat" description="TPR" evidence="3">
    <location>
        <begin position="179"/>
        <end position="212"/>
    </location>
</feature>
<dbReference type="InterPro" id="IPR012668">
    <property type="entry name" value="CHP02466"/>
</dbReference>
<dbReference type="Gene3D" id="1.25.40.10">
    <property type="entry name" value="Tetratricopeptide repeat domain"/>
    <property type="match status" value="1"/>
</dbReference>
<evidence type="ECO:0000256" key="3">
    <source>
        <dbReference type="PROSITE-ProRule" id="PRU00339"/>
    </source>
</evidence>